<reference evidence="3" key="1">
    <citation type="submission" date="2022-10" db="EMBL/GenBank/DDBJ databases">
        <title>Genome assembly of Pristionchus species.</title>
        <authorList>
            <person name="Yoshida K."/>
            <person name="Sommer R.J."/>
        </authorList>
    </citation>
    <scope>NUCLEOTIDE SEQUENCE [LARGE SCALE GENOMIC DNA]</scope>
    <source>
        <strain evidence="3">RS5460</strain>
    </source>
</reference>
<keyword evidence="3" id="KW-1185">Reference proteome</keyword>
<name>A0AAN5CS74_9BILA</name>
<feature type="non-terminal residue" evidence="2">
    <location>
        <position position="85"/>
    </location>
</feature>
<accession>A0AAN5CS74</accession>
<protein>
    <submittedName>
        <fullName evidence="2">Uncharacterized protein</fullName>
    </submittedName>
</protein>
<dbReference type="EMBL" id="BTRK01000004">
    <property type="protein sequence ID" value="GMR49836.1"/>
    <property type="molecule type" value="Genomic_DNA"/>
</dbReference>
<feature type="transmembrane region" description="Helical" evidence="1">
    <location>
        <begin position="56"/>
        <end position="82"/>
    </location>
</feature>
<evidence type="ECO:0000313" key="3">
    <source>
        <dbReference type="Proteomes" id="UP001328107"/>
    </source>
</evidence>
<gene>
    <name evidence="2" type="ORF">PMAYCL1PPCAC_20031</name>
</gene>
<keyword evidence="1" id="KW-0812">Transmembrane</keyword>
<dbReference type="Proteomes" id="UP001328107">
    <property type="component" value="Unassembled WGS sequence"/>
</dbReference>
<comment type="caution">
    <text evidence="2">The sequence shown here is derived from an EMBL/GenBank/DDBJ whole genome shotgun (WGS) entry which is preliminary data.</text>
</comment>
<sequence>MGNRENSLDILHFDSFFQPCHRVPPPFFLDSGSIIFILLLLLLYPRFSILLSSFSLSCLCLALLPQENLVVALLRFLLLLLFSPS</sequence>
<evidence type="ECO:0000313" key="2">
    <source>
        <dbReference type="EMBL" id="GMR49836.1"/>
    </source>
</evidence>
<proteinExistence type="predicted"/>
<keyword evidence="1" id="KW-0472">Membrane</keyword>
<organism evidence="2 3">
    <name type="scientific">Pristionchus mayeri</name>
    <dbReference type="NCBI Taxonomy" id="1317129"/>
    <lineage>
        <taxon>Eukaryota</taxon>
        <taxon>Metazoa</taxon>
        <taxon>Ecdysozoa</taxon>
        <taxon>Nematoda</taxon>
        <taxon>Chromadorea</taxon>
        <taxon>Rhabditida</taxon>
        <taxon>Rhabditina</taxon>
        <taxon>Diplogasteromorpha</taxon>
        <taxon>Diplogasteroidea</taxon>
        <taxon>Neodiplogasteridae</taxon>
        <taxon>Pristionchus</taxon>
    </lineage>
</organism>
<keyword evidence="1" id="KW-1133">Transmembrane helix</keyword>
<feature type="transmembrane region" description="Helical" evidence="1">
    <location>
        <begin position="27"/>
        <end position="44"/>
    </location>
</feature>
<evidence type="ECO:0000256" key="1">
    <source>
        <dbReference type="SAM" id="Phobius"/>
    </source>
</evidence>
<dbReference type="AlphaFoldDB" id="A0AAN5CS74"/>